<protein>
    <submittedName>
        <fullName evidence="1">S-layer homology domain-containing protein</fullName>
    </submittedName>
</protein>
<gene>
    <name evidence="1" type="ORF">BH720_029405</name>
</gene>
<evidence type="ECO:0000313" key="2">
    <source>
        <dbReference type="Proteomes" id="UP000095472"/>
    </source>
</evidence>
<name>A0ACD5GR95_9CYAN</name>
<accession>A0ACD5GR95</accession>
<dbReference type="EMBL" id="CP182909">
    <property type="protein sequence ID" value="XPM63395.1"/>
    <property type="molecule type" value="Genomic_DNA"/>
</dbReference>
<organism evidence="1 2">
    <name type="scientific">Desertifilum tharense IPPAS B-1220</name>
    <dbReference type="NCBI Taxonomy" id="1781255"/>
    <lineage>
        <taxon>Bacteria</taxon>
        <taxon>Bacillati</taxon>
        <taxon>Cyanobacteriota</taxon>
        <taxon>Cyanophyceae</taxon>
        <taxon>Desertifilales</taxon>
        <taxon>Desertifilaceae</taxon>
        <taxon>Desertifilum</taxon>
    </lineage>
</organism>
<reference evidence="1 2" key="1">
    <citation type="journal article" date="2016" name="Genome Announc.">
        <title>Draft Genome Sequence of the Thermotolerant Cyanobacterium Desertifilum sp. IPPAS B-1220.</title>
        <authorList>
            <person name="Mironov K.S."/>
            <person name="Sinetova M.A."/>
            <person name="Bolatkhan K."/>
            <person name="Zayadan B.K."/>
            <person name="Ustinova V.V."/>
            <person name="Kupriyanova E.V."/>
            <person name="Skrypnik A.N."/>
            <person name="Gogoleva N.E."/>
            <person name="Gogolev Y.V."/>
            <person name="Los D.A."/>
        </authorList>
    </citation>
    <scope>NUCLEOTIDE SEQUENCE [LARGE SCALE GENOMIC DNA]</scope>
    <source>
        <strain evidence="1 2">IPPAS B-1220</strain>
    </source>
</reference>
<evidence type="ECO:0000313" key="1">
    <source>
        <dbReference type="EMBL" id="XPM63395.1"/>
    </source>
</evidence>
<proteinExistence type="predicted"/>
<dbReference type="Proteomes" id="UP000095472">
    <property type="component" value="Chromosome"/>
</dbReference>
<keyword evidence="2" id="KW-1185">Reference proteome</keyword>
<sequence length="115" mass="13065">MVNTAPRFRDLETHWYRTPIEALAARGIISGFPDQTFRPNDPISRAQFAALIQKAFPRPQQRLYVAFTDVPTNHWYANAIKTAYETGFLAGYPNRLFKPDEGIQRVQVLVALAGD</sequence>